<name>A0ABQ1X6A1_9BACT</name>
<accession>A0ABQ1X6A1</accession>
<keyword evidence="2" id="KW-1185">Reference proteome</keyword>
<proteinExistence type="predicted"/>
<dbReference type="InterPro" id="IPR029063">
    <property type="entry name" value="SAM-dependent_MTases_sf"/>
</dbReference>
<dbReference type="SUPFAM" id="SSF53335">
    <property type="entry name" value="S-adenosyl-L-methionine-dependent methyltransferases"/>
    <property type="match status" value="1"/>
</dbReference>
<sequence length="407" mass="45598">MELQSFNAEREYKKSLEDVVRSASGMLSIKRETEKSLHQIIVESAGAYPVDVLAILNGLGIPYCEDHRAYRTDTGKVTAPYTASSPTLFADPHPADYDWRFDEDTVLKLADKLTTEAQGGNIALFGTKTVFLPLYKQGQAVTLFNKSKAILDDLRSAGYTQGLMECDLALPLPLYRNSYRVVLADPPWYLDYYRAFLWRAAELLTVEGTLYLSVLPELTRPGAKAERMLLLEAAAEAGMVLTDQVVGALSYETPGFEQQSLNASGLYCHNWRRGDLWTFQKRLCNGLMGSVAIDEPQWVEYRVGRKRIKVKPSSPAASTHFSYRAADPRGAILTQVSRRSPFRKDIDVWSSDNHAYTVSGLGVLHECLRMLEANCSIPQILKKLVLHGMIDHKEQIDLVALLDELTQ</sequence>
<gene>
    <name evidence="1" type="ORF">GCM10011378_39430</name>
</gene>
<evidence type="ECO:0000313" key="2">
    <source>
        <dbReference type="Proteomes" id="UP000601361"/>
    </source>
</evidence>
<evidence type="ECO:0000313" key="1">
    <source>
        <dbReference type="EMBL" id="GGG59548.1"/>
    </source>
</evidence>
<dbReference type="RefSeq" id="WP_188559594.1">
    <property type="nucleotide sequence ID" value="NZ_BMGS01000014.1"/>
</dbReference>
<protein>
    <submittedName>
        <fullName evidence="1">Uncharacterized protein</fullName>
    </submittedName>
</protein>
<organism evidence="1 2">
    <name type="scientific">Hymenobacter glacieicola</name>
    <dbReference type="NCBI Taxonomy" id="1562124"/>
    <lineage>
        <taxon>Bacteria</taxon>
        <taxon>Pseudomonadati</taxon>
        <taxon>Bacteroidota</taxon>
        <taxon>Cytophagia</taxon>
        <taxon>Cytophagales</taxon>
        <taxon>Hymenobacteraceae</taxon>
        <taxon>Hymenobacter</taxon>
    </lineage>
</organism>
<dbReference type="Proteomes" id="UP000601361">
    <property type="component" value="Unassembled WGS sequence"/>
</dbReference>
<dbReference type="Gene3D" id="3.40.50.150">
    <property type="entry name" value="Vaccinia Virus protein VP39"/>
    <property type="match status" value="1"/>
</dbReference>
<dbReference type="EMBL" id="BMGS01000014">
    <property type="protein sequence ID" value="GGG59548.1"/>
    <property type="molecule type" value="Genomic_DNA"/>
</dbReference>
<comment type="caution">
    <text evidence="1">The sequence shown here is derived from an EMBL/GenBank/DDBJ whole genome shotgun (WGS) entry which is preliminary data.</text>
</comment>
<reference evidence="2" key="1">
    <citation type="journal article" date="2019" name="Int. J. Syst. Evol. Microbiol.">
        <title>The Global Catalogue of Microorganisms (GCM) 10K type strain sequencing project: providing services to taxonomists for standard genome sequencing and annotation.</title>
        <authorList>
            <consortium name="The Broad Institute Genomics Platform"/>
            <consortium name="The Broad Institute Genome Sequencing Center for Infectious Disease"/>
            <person name="Wu L."/>
            <person name="Ma J."/>
        </authorList>
    </citation>
    <scope>NUCLEOTIDE SEQUENCE [LARGE SCALE GENOMIC DNA]</scope>
    <source>
        <strain evidence="2">CGMCC 1.12990</strain>
    </source>
</reference>